<dbReference type="InterPro" id="IPR001304">
    <property type="entry name" value="C-type_lectin-like"/>
</dbReference>
<protein>
    <submittedName>
        <fullName evidence="5">C-type lectin domain family 4 member M-like</fullName>
    </submittedName>
</protein>
<name>A0A6P8S733_GEOSA</name>
<dbReference type="GO" id="GO:0004888">
    <property type="term" value="F:transmembrane signaling receptor activity"/>
    <property type="evidence" value="ECO:0007669"/>
    <property type="project" value="InterPro"/>
</dbReference>
<dbReference type="GeneID" id="117366648"/>
<organism evidence="4 5">
    <name type="scientific">Geotrypetes seraphini</name>
    <name type="common">Gaboon caecilian</name>
    <name type="synonym">Caecilia seraphini</name>
    <dbReference type="NCBI Taxonomy" id="260995"/>
    <lineage>
        <taxon>Eukaryota</taxon>
        <taxon>Metazoa</taxon>
        <taxon>Chordata</taxon>
        <taxon>Craniata</taxon>
        <taxon>Vertebrata</taxon>
        <taxon>Euteleostomi</taxon>
        <taxon>Amphibia</taxon>
        <taxon>Gymnophiona</taxon>
        <taxon>Geotrypetes</taxon>
    </lineage>
</organism>
<dbReference type="PANTHER" id="PTHR15028">
    <property type="entry name" value="CD72-RELATED"/>
    <property type="match status" value="1"/>
</dbReference>
<dbReference type="InterPro" id="IPR016186">
    <property type="entry name" value="C-type_lectin-like/link_sf"/>
</dbReference>
<evidence type="ECO:0000256" key="1">
    <source>
        <dbReference type="SAM" id="Coils"/>
    </source>
</evidence>
<dbReference type="PROSITE" id="PS50041">
    <property type="entry name" value="C_TYPE_LECTIN_2"/>
    <property type="match status" value="1"/>
</dbReference>
<keyword evidence="4" id="KW-1185">Reference proteome</keyword>
<evidence type="ECO:0000256" key="2">
    <source>
        <dbReference type="SAM" id="Phobius"/>
    </source>
</evidence>
<keyword evidence="2" id="KW-0472">Membrane</keyword>
<dbReference type="PANTHER" id="PTHR15028:SF6">
    <property type="entry name" value="B-CELL DIFFERENTIATION ANTIGEN CD72"/>
    <property type="match status" value="1"/>
</dbReference>
<feature type="coiled-coil region" evidence="1">
    <location>
        <begin position="128"/>
        <end position="239"/>
    </location>
</feature>
<gene>
    <name evidence="5" type="primary">LOC117366648</name>
</gene>
<feature type="transmembrane region" description="Helical" evidence="2">
    <location>
        <begin position="76"/>
        <end position="97"/>
    </location>
</feature>
<dbReference type="InterPro" id="IPR039689">
    <property type="entry name" value="CD72"/>
</dbReference>
<feature type="domain" description="C-type lectin" evidence="3">
    <location>
        <begin position="324"/>
        <end position="424"/>
    </location>
</feature>
<dbReference type="Gene3D" id="3.10.100.10">
    <property type="entry name" value="Mannose-Binding Protein A, subunit A"/>
    <property type="match status" value="1"/>
</dbReference>
<evidence type="ECO:0000259" key="3">
    <source>
        <dbReference type="PROSITE" id="PS50041"/>
    </source>
</evidence>
<evidence type="ECO:0000313" key="4">
    <source>
        <dbReference type="Proteomes" id="UP000515159"/>
    </source>
</evidence>
<dbReference type="InParanoid" id="A0A6P8S733"/>
<dbReference type="RefSeq" id="XP_033814170.1">
    <property type="nucleotide sequence ID" value="XM_033958279.1"/>
</dbReference>
<proteinExistence type="predicted"/>
<dbReference type="SMART" id="SM00034">
    <property type="entry name" value="CLECT"/>
    <property type="match status" value="1"/>
</dbReference>
<dbReference type="FunCoup" id="A0A6P8S733">
    <property type="interactions" value="472"/>
</dbReference>
<dbReference type="KEGG" id="gsh:117366648"/>
<dbReference type="Pfam" id="PF00059">
    <property type="entry name" value="Lectin_C"/>
    <property type="match status" value="1"/>
</dbReference>
<keyword evidence="2" id="KW-1133">Transmembrane helix</keyword>
<accession>A0A6P8S733</accession>
<dbReference type="SUPFAM" id="SSF56436">
    <property type="entry name" value="C-type lectin-like"/>
    <property type="match status" value="1"/>
</dbReference>
<dbReference type="GO" id="GO:0005886">
    <property type="term" value="C:plasma membrane"/>
    <property type="evidence" value="ECO:0007669"/>
    <property type="project" value="InterPro"/>
</dbReference>
<dbReference type="InterPro" id="IPR016187">
    <property type="entry name" value="CTDL_fold"/>
</dbReference>
<evidence type="ECO:0000313" key="5">
    <source>
        <dbReference type="RefSeq" id="XP_033814170.1"/>
    </source>
</evidence>
<keyword evidence="2" id="KW-0812">Transmembrane</keyword>
<keyword evidence="1" id="KW-0175">Coiled coil</keyword>
<dbReference type="Gene3D" id="1.20.1480.30">
    <property type="entry name" value="Designed four-helix bundle protein"/>
    <property type="match status" value="1"/>
</dbReference>
<sequence length="446" mass="51427">MAEAVTYAELRFTKPPPWNPKPLTSDAAPSASFSEMDHDGEITYANINISQTSPEIHRKQEVCAVCQTCWTQNTRLILALSCLFLLATTMGLVGKLFQVSQSLKESTEYIQQISHDHENLSSSLALRISTKEATLSDTEQKLRETEQELDRTKNNLQATFKDLDHIQQQLVETTKKFHVTEETLRKTQENLSETMKTLSERGNTLQETQERLRNTESALTRTEEKLRVSENTLLDTKNRLRTTESHLSSAKKELNLRENSLSRIRGSLRTEQQRCMQMDTSLRDLKEKWSNAQKCLFDMCSQSTFPSSDVSERFKYCPSSWILLDEKCYFFSEEEKARIHSEMYCTSENSQLVSIKDSNTELKGYVRRKQKNYWIGLSQGEKNIWKWSDGTRESLSYSTTKLCTTMGTKLDFQTCSRTFPWICEKESSECEVDGDLLQCVVKQLNS</sequence>
<dbReference type="SUPFAM" id="SSF57997">
    <property type="entry name" value="Tropomyosin"/>
    <property type="match status" value="1"/>
</dbReference>
<dbReference type="AlphaFoldDB" id="A0A6P8S733"/>
<dbReference type="Proteomes" id="UP000515159">
    <property type="component" value="Chromosome 1"/>
</dbReference>
<reference evidence="5" key="1">
    <citation type="submission" date="2025-08" db="UniProtKB">
        <authorList>
            <consortium name="RefSeq"/>
        </authorList>
    </citation>
    <scope>IDENTIFICATION</scope>
</reference>
<dbReference type="OrthoDB" id="7357196at2759"/>